<dbReference type="EMBL" id="JALPRK010000003">
    <property type="protein sequence ID" value="MCK8486550.1"/>
    <property type="molecule type" value="Genomic_DNA"/>
</dbReference>
<accession>A0A9X1XV00</accession>
<evidence type="ECO:0000256" key="2">
    <source>
        <dbReference type="ARBA" id="ARBA00034301"/>
    </source>
</evidence>
<name>A0A9X1XV00_9BACL</name>
<feature type="domain" description="Metallo-beta-lactamase" evidence="4">
    <location>
        <begin position="120"/>
        <end position="315"/>
    </location>
</feature>
<reference evidence="5" key="1">
    <citation type="submission" date="2022-04" db="EMBL/GenBank/DDBJ databases">
        <authorList>
            <person name="Seo M.-J."/>
        </authorList>
    </citation>
    <scope>NUCLEOTIDE SEQUENCE</scope>
    <source>
        <strain evidence="5">MBLB2552</strain>
    </source>
</reference>
<dbReference type="InterPro" id="IPR036866">
    <property type="entry name" value="RibonucZ/Hydroxyglut_hydro"/>
</dbReference>
<gene>
    <name evidence="5" type="ORF">M0651_05100</name>
</gene>
<dbReference type="RefSeq" id="WP_248550931.1">
    <property type="nucleotide sequence ID" value="NZ_JALPRK010000003.1"/>
</dbReference>
<dbReference type="Gene3D" id="3.60.15.10">
    <property type="entry name" value="Ribonuclease Z/Hydroxyacylglutathione hydrolase-like"/>
    <property type="match status" value="1"/>
</dbReference>
<dbReference type="PANTHER" id="PTHR15032">
    <property type="entry name" value="N-ACYL-PHOSPHATIDYLETHANOLAMINE-HYDROLYZING PHOSPHOLIPASE D"/>
    <property type="match status" value="1"/>
</dbReference>
<comment type="catalytic activity">
    <reaction evidence="1">
        <text>3',5'-cyclic CMP + H2O = CMP + H(+)</text>
        <dbReference type="Rhea" id="RHEA:72675"/>
        <dbReference type="ChEBI" id="CHEBI:15377"/>
        <dbReference type="ChEBI" id="CHEBI:15378"/>
        <dbReference type="ChEBI" id="CHEBI:58003"/>
        <dbReference type="ChEBI" id="CHEBI:60377"/>
    </reaction>
    <physiologicalReaction direction="left-to-right" evidence="1">
        <dbReference type="Rhea" id="RHEA:72676"/>
    </physiologicalReaction>
</comment>
<dbReference type="PANTHER" id="PTHR15032:SF4">
    <property type="entry name" value="N-ACYL-PHOSPHATIDYLETHANOLAMINE-HYDROLYZING PHOSPHOLIPASE D"/>
    <property type="match status" value="1"/>
</dbReference>
<organism evidence="5 6">
    <name type="scientific">Paenibacillus mellifer</name>
    <dbReference type="NCBI Taxonomy" id="2937794"/>
    <lineage>
        <taxon>Bacteria</taxon>
        <taxon>Bacillati</taxon>
        <taxon>Bacillota</taxon>
        <taxon>Bacilli</taxon>
        <taxon>Bacillales</taxon>
        <taxon>Paenibacillaceae</taxon>
        <taxon>Paenibacillus</taxon>
    </lineage>
</organism>
<keyword evidence="6" id="KW-1185">Reference proteome</keyword>
<evidence type="ECO:0000259" key="4">
    <source>
        <dbReference type="Pfam" id="PF12706"/>
    </source>
</evidence>
<evidence type="ECO:0000256" key="1">
    <source>
        <dbReference type="ARBA" id="ARBA00034221"/>
    </source>
</evidence>
<dbReference type="AlphaFoldDB" id="A0A9X1XV00"/>
<dbReference type="GO" id="GO:0005737">
    <property type="term" value="C:cytoplasm"/>
    <property type="evidence" value="ECO:0007669"/>
    <property type="project" value="TreeGrafter"/>
</dbReference>
<dbReference type="InterPro" id="IPR001279">
    <property type="entry name" value="Metallo-B-lactamas"/>
</dbReference>
<evidence type="ECO:0000256" key="3">
    <source>
        <dbReference type="ARBA" id="ARBA00048505"/>
    </source>
</evidence>
<evidence type="ECO:0000313" key="5">
    <source>
        <dbReference type="EMBL" id="MCK8486550.1"/>
    </source>
</evidence>
<comment type="catalytic activity">
    <reaction evidence="3">
        <text>3',5'-cyclic UMP + H2O = UMP + H(+)</text>
        <dbReference type="Rhea" id="RHEA:70575"/>
        <dbReference type="ChEBI" id="CHEBI:15377"/>
        <dbReference type="ChEBI" id="CHEBI:15378"/>
        <dbReference type="ChEBI" id="CHEBI:57865"/>
        <dbReference type="ChEBI" id="CHEBI:184387"/>
    </reaction>
    <physiologicalReaction direction="left-to-right" evidence="3">
        <dbReference type="Rhea" id="RHEA:70576"/>
    </physiologicalReaction>
</comment>
<dbReference type="Proteomes" id="UP001139534">
    <property type="component" value="Unassembled WGS sequence"/>
</dbReference>
<protein>
    <submittedName>
        <fullName evidence="5">MBL fold metallo-hydrolase</fullName>
    </submittedName>
</protein>
<proteinExistence type="predicted"/>
<comment type="function">
    <text evidence="2">Counteracts the endogenous Pycsar antiviral defense system. Phosphodiesterase that enables metal-dependent hydrolysis of host cyclic nucleotide Pycsar defense signals such as cCMP and cUMP.</text>
</comment>
<dbReference type="GO" id="GO:0070290">
    <property type="term" value="F:N-acylphosphatidylethanolamine-specific phospholipase D activity"/>
    <property type="evidence" value="ECO:0007669"/>
    <property type="project" value="InterPro"/>
</dbReference>
<dbReference type="PIRSF" id="PIRSF038896">
    <property type="entry name" value="NAPE-PLD"/>
    <property type="match status" value="1"/>
</dbReference>
<dbReference type="Pfam" id="PF12706">
    <property type="entry name" value="Lactamase_B_2"/>
    <property type="match status" value="1"/>
</dbReference>
<dbReference type="GO" id="GO:0008270">
    <property type="term" value="F:zinc ion binding"/>
    <property type="evidence" value="ECO:0007669"/>
    <property type="project" value="InterPro"/>
</dbReference>
<evidence type="ECO:0000313" key="6">
    <source>
        <dbReference type="Proteomes" id="UP001139534"/>
    </source>
</evidence>
<comment type="caution">
    <text evidence="5">The sequence shown here is derived from an EMBL/GenBank/DDBJ whole genome shotgun (WGS) entry which is preliminary data.</text>
</comment>
<dbReference type="SUPFAM" id="SSF56281">
    <property type="entry name" value="Metallo-hydrolase/oxidoreductase"/>
    <property type="match status" value="1"/>
</dbReference>
<dbReference type="InterPro" id="IPR024884">
    <property type="entry name" value="NAPE-PLD"/>
</dbReference>
<sequence>MWLFVLICLVVLLAVGLDLFPKLYPPFGGKPSPEDMKRYRQSPNYKGTKFQYPVETKMFKPSPGSWITAFREYVQRKPQLKPDRPLPQVNLTRQMIEELRDDTAVWFGHSSLFLQMGGVRLLLDPMFSISSSPIGGSKRFSGLPFGNLNEFPPIDALVLSHDHYDHLDYGTIRHLKDRVGRFIGPLGIRCHLERWGVAPGQIEETDWWEELELQGVRLACTPARHFSGRALFKQGGGGLWCSWVLTTPKTRVYFSGDSGYGPHFKEIGEKYGPFDLTLMECGQYDDRWWDIHMLPEQTARAHLDVRGNVLLPIHWGAFSLAMHSWYDPVRRLTEEAKQRGIPLATPKIGEPVQIGSSDYPTEAWWKLAGSTRNAPGFRGARPSSTMK</sequence>